<dbReference type="GO" id="GO:0008170">
    <property type="term" value="F:N-methyltransferase activity"/>
    <property type="evidence" value="ECO:0007669"/>
    <property type="project" value="InterPro"/>
</dbReference>
<evidence type="ECO:0000313" key="7">
    <source>
        <dbReference type="EMBL" id="RRN51096.1"/>
    </source>
</evidence>
<evidence type="ECO:0000256" key="3">
    <source>
        <dbReference type="ARBA" id="ARBA00022679"/>
    </source>
</evidence>
<dbReference type="PRINTS" id="PR00506">
    <property type="entry name" value="D21N6MTFRASE"/>
</dbReference>
<comment type="similarity">
    <text evidence="1">Belongs to the N(4)/N(6)-methyltransferase family.</text>
</comment>
<evidence type="ECO:0000259" key="6">
    <source>
        <dbReference type="Pfam" id="PF01555"/>
    </source>
</evidence>
<dbReference type="InterPro" id="IPR002295">
    <property type="entry name" value="N4/N6-MTase_EcoPI_Mod-like"/>
</dbReference>
<dbReference type="Pfam" id="PF01555">
    <property type="entry name" value="N6_N4_Mtase"/>
    <property type="match status" value="1"/>
</dbReference>
<reference evidence="7 8" key="1">
    <citation type="submission" date="2018-11" db="EMBL/GenBank/DDBJ databases">
        <title>Changes in penicillin susceptibility of Streptococcus suis isolates by amino acid alterations in the penicillin-binding protein.</title>
        <authorList>
            <person name="Niemann L."/>
            <person name="Eichhorn I."/>
        </authorList>
    </citation>
    <scope>NUCLEOTIDE SEQUENCE [LARGE SCALE GENOMIC DNA]</scope>
    <source>
        <strain evidence="7 8">IMT40201</strain>
    </source>
</reference>
<accession>A0A426G8E2</accession>
<dbReference type="Gene3D" id="3.40.50.150">
    <property type="entry name" value="Vaccinia Virus protein VP39"/>
    <property type="match status" value="1"/>
</dbReference>
<dbReference type="PROSITE" id="PS00092">
    <property type="entry name" value="N6_MTASE"/>
    <property type="match status" value="1"/>
</dbReference>
<dbReference type="EMBL" id="RRZQ01000004">
    <property type="protein sequence ID" value="RRN51096.1"/>
    <property type="molecule type" value="Genomic_DNA"/>
</dbReference>
<keyword evidence="2 7" id="KW-0489">Methyltransferase</keyword>
<evidence type="ECO:0000256" key="2">
    <source>
        <dbReference type="ARBA" id="ARBA00022603"/>
    </source>
</evidence>
<dbReference type="GO" id="GO:0009307">
    <property type="term" value="P:DNA restriction-modification system"/>
    <property type="evidence" value="ECO:0007669"/>
    <property type="project" value="UniProtKB-KW"/>
</dbReference>
<dbReference type="InterPro" id="IPR002941">
    <property type="entry name" value="DNA_methylase_N4/N6"/>
</dbReference>
<feature type="domain" description="DNA methylase N-4/N-6" evidence="6">
    <location>
        <begin position="110"/>
        <end position="478"/>
    </location>
</feature>
<dbReference type="Proteomes" id="UP000281324">
    <property type="component" value="Unassembled WGS sequence"/>
</dbReference>
<dbReference type="GO" id="GO:0032259">
    <property type="term" value="P:methylation"/>
    <property type="evidence" value="ECO:0007669"/>
    <property type="project" value="UniProtKB-KW"/>
</dbReference>
<evidence type="ECO:0000256" key="5">
    <source>
        <dbReference type="ARBA" id="ARBA00022747"/>
    </source>
</evidence>
<evidence type="ECO:0000313" key="8">
    <source>
        <dbReference type="Proteomes" id="UP000281324"/>
    </source>
</evidence>
<keyword evidence="4" id="KW-0949">S-adenosyl-L-methionine</keyword>
<comment type="caution">
    <text evidence="7">The sequence shown here is derived from an EMBL/GenBank/DDBJ whole genome shotgun (WGS) entry which is preliminary data.</text>
</comment>
<protein>
    <submittedName>
        <fullName evidence="7">Site-specific DNA-methyltransferase</fullName>
    </submittedName>
</protein>
<organism evidence="7 8">
    <name type="scientific">Streptococcus suis</name>
    <dbReference type="NCBI Taxonomy" id="1307"/>
    <lineage>
        <taxon>Bacteria</taxon>
        <taxon>Bacillati</taxon>
        <taxon>Bacillota</taxon>
        <taxon>Bacilli</taxon>
        <taxon>Lactobacillales</taxon>
        <taxon>Streptococcaceae</taxon>
        <taxon>Streptococcus</taxon>
    </lineage>
</organism>
<dbReference type="InterPro" id="IPR029063">
    <property type="entry name" value="SAM-dependent_MTases_sf"/>
</dbReference>
<sequence>MLSDNIAKIGQLFPEVLTESSDENGRLRPAIDFDKLRQFLSREIVEGRESYEFTWVGKRGAIAEAGKPTSQTLRPDLEESVDFDKSENVFITGDNLEVLKVLQESYLGKIDMIYIDPPYNTGQDFVYSDKFQISKGEMDEATDSLDETGQRLVKNEKFSARYHSDWLNMMYPRLVLARNLLKDSGVIFISIDDNEQANLKAICDEIFGEENYISTICVETSSGVFGMKAKHVDRTIVKSKDYVHVYSKQHEIIRFSPIYTKSKKMFDTHFTFYKKGEFECQFNEFLQNSELVNSYANRLGITNNIANLHFMMSVFPDVKNFILSERENIYRIRDYTLKISNDEKELLKDGKKHRINNYYVYQNEKGKLLYLYPFSQLTNITSDYKSELTSSVLVGDLWKSFNEDMGNIGKEGDVKFSNGKKPVRLIKNMLKIVGNKNMKILDFFAGSATTAHAVMQLNAEDGGNRKYILCTLDEQVADKSAAKEAGYETIDQISRERIRRAAKKIQEEHPETVGKQDFGFRAYKLDTSNFKEVSQTPDSFSQESLFDSVSNIKDGRTDLDLLFQIMLTWGMELSLPIAKSQIDGTDIYNVADGALIACFADEISESVLRQIAKEEPLRAVFKDESFANSAAKINLGQIFKEEAPNTKVKVV</sequence>
<evidence type="ECO:0000256" key="4">
    <source>
        <dbReference type="ARBA" id="ARBA00022691"/>
    </source>
</evidence>
<dbReference type="AlphaFoldDB" id="A0A426G8E2"/>
<name>A0A426G8E2_STRSU</name>
<evidence type="ECO:0000256" key="1">
    <source>
        <dbReference type="ARBA" id="ARBA00006594"/>
    </source>
</evidence>
<keyword evidence="3 7" id="KW-0808">Transferase</keyword>
<gene>
    <name evidence="7" type="ORF">EI219_02795</name>
</gene>
<dbReference type="InterPro" id="IPR002052">
    <property type="entry name" value="DNA_methylase_N6_adenine_CS"/>
</dbReference>
<dbReference type="GO" id="GO:0003677">
    <property type="term" value="F:DNA binding"/>
    <property type="evidence" value="ECO:0007669"/>
    <property type="project" value="InterPro"/>
</dbReference>
<proteinExistence type="inferred from homology"/>
<keyword evidence="5" id="KW-0680">Restriction system</keyword>
<dbReference type="SUPFAM" id="SSF53335">
    <property type="entry name" value="S-adenosyl-L-methionine-dependent methyltransferases"/>
    <property type="match status" value="1"/>
</dbReference>
<dbReference type="PIRSF" id="PIRSF015855">
    <property type="entry name" value="TypeIII_Mtase_mKpnI"/>
    <property type="match status" value="1"/>
</dbReference>